<dbReference type="EMBL" id="HE573026">
    <property type="protein sequence ID" value="CCC51775.1"/>
    <property type="molecule type" value="Genomic_DNA"/>
</dbReference>
<sequence>MNSEDKVRGHLEKAKELKKDGHYKEAIAALQQLSSMKVQWGPIYKEALDYLADLCFNHVDGSKLDQLFPAFRWNRKKVHGTQYLEEGTRYIVESVLKHLRMKCEALHNSARQLKEGVPSPEDRILAALSGQGLSQRAKEQFLDTAENLVGRVSNEMLGFSTIGHSAKLLPIYLDAAEDLINLCEKWKMRRAIGRVSDALSRFFERFLFPSFQGHRYDHEIAKQQSKELEADREHFLKKDITAPKAISVLCKLLEALTTMKSWHSSWVTLECLTKMMQELDTNNTPLGASKLRAYNVMASVFWKCSHYAFNAYCLRLALRVASGEEQASLASQAVIATLCVRDVNKERNIYARDYDFQVKNNTRIARLFSLSSAPDGRTLWQHLQERGFYNKASADVRALDQLMRSDIVDSETVQKIVRQLSVVMKDKNLSKYEAALRNVIMQRQVECMASRVANVKFAALHPWEDSPSMETYVKVIEPFLLNESGIVVEIDHKTSSIAFGSMAKAKVLDAFDALASKVDPQKPAVLKELKMSTERLEAIRNRARALNELQCYLEEKSEDREKTLKDEEEKKRKESREECIRREEEKKAALQKAIADRKIAEHNKQVNIERRKALIRRLQEKYESFKVNVPCDRLGVSEFTQEVTAQLVRYLKRTLQEKSSDVTNANHFERACREIELPRRKALQLEEAEKQKAQRAKARDNFLIEHRKEFDKRQQDNQLLKKFLKEAAEYEQHMQNRGKTSKREEQQMLLQKEKERLQRL</sequence>
<feature type="coiled-coil region" evidence="1">
    <location>
        <begin position="529"/>
        <end position="628"/>
    </location>
</feature>
<gene>
    <name evidence="3" type="ORF">TVY486_1008210</name>
</gene>
<dbReference type="OMA" id="IKYPGFK"/>
<dbReference type="PANTHER" id="PTHR14005">
    <property type="entry name" value="EUKARYOTIC TRANSLATION INITIATION FACTOR 3, THETA SUBUNIT"/>
    <property type="match status" value="1"/>
</dbReference>
<dbReference type="GO" id="GO:0071540">
    <property type="term" value="C:eukaryotic translation initiation factor 3 complex, eIF3e"/>
    <property type="evidence" value="ECO:0007669"/>
    <property type="project" value="TreeGrafter"/>
</dbReference>
<dbReference type="InterPro" id="IPR027512">
    <property type="entry name" value="EIF3A"/>
</dbReference>
<evidence type="ECO:0000256" key="2">
    <source>
        <dbReference type="SAM" id="MobiDB-lite"/>
    </source>
</evidence>
<dbReference type="GO" id="GO:0003743">
    <property type="term" value="F:translation initiation factor activity"/>
    <property type="evidence" value="ECO:0007669"/>
    <property type="project" value="TreeGrafter"/>
</dbReference>
<dbReference type="PANTHER" id="PTHR14005:SF0">
    <property type="entry name" value="EUKARYOTIC TRANSLATION INITIATION FACTOR 3 SUBUNIT A"/>
    <property type="match status" value="1"/>
</dbReference>
<dbReference type="Gene3D" id="1.25.40.860">
    <property type="match status" value="1"/>
</dbReference>
<dbReference type="VEuPathDB" id="TriTrypDB:TvY486_1008210"/>
<dbReference type="AlphaFoldDB" id="G0U7B7"/>
<protein>
    <recommendedName>
        <fullName evidence="4">Eukaryotic translation initiation factor 3 subunit 10</fullName>
    </recommendedName>
</protein>
<dbReference type="GO" id="GO:0071541">
    <property type="term" value="C:eukaryotic translation initiation factor 3 complex, eIF3m"/>
    <property type="evidence" value="ECO:0007669"/>
    <property type="project" value="TreeGrafter"/>
</dbReference>
<dbReference type="GO" id="GO:0002188">
    <property type="term" value="P:translation reinitiation"/>
    <property type="evidence" value="ECO:0007669"/>
    <property type="project" value="TreeGrafter"/>
</dbReference>
<feature type="region of interest" description="Disordered" evidence="2">
    <location>
        <begin position="730"/>
        <end position="760"/>
    </location>
</feature>
<name>G0U7B7_TRYVY</name>
<dbReference type="GO" id="GO:0001732">
    <property type="term" value="P:formation of cytoplasmic translation initiation complex"/>
    <property type="evidence" value="ECO:0007669"/>
    <property type="project" value="TreeGrafter"/>
</dbReference>
<reference evidence="3" key="1">
    <citation type="journal article" date="2012" name="Proc. Natl. Acad. Sci. U.S.A.">
        <title>Antigenic diversity is generated by distinct evolutionary mechanisms in African trypanosome species.</title>
        <authorList>
            <person name="Jackson A.P."/>
            <person name="Berry A."/>
            <person name="Aslett M."/>
            <person name="Allison H.C."/>
            <person name="Burton P."/>
            <person name="Vavrova-Anderson J."/>
            <person name="Brown R."/>
            <person name="Browne H."/>
            <person name="Corton N."/>
            <person name="Hauser H."/>
            <person name="Gamble J."/>
            <person name="Gilderthorp R."/>
            <person name="Marcello L."/>
            <person name="McQuillan J."/>
            <person name="Otto T.D."/>
            <person name="Quail M.A."/>
            <person name="Sanders M.J."/>
            <person name="van Tonder A."/>
            <person name="Ginger M.L."/>
            <person name="Field M.C."/>
            <person name="Barry J.D."/>
            <person name="Hertz-Fowler C."/>
            <person name="Berriman M."/>
        </authorList>
    </citation>
    <scope>NUCLEOTIDE SEQUENCE</scope>
    <source>
        <strain evidence="3">Y486</strain>
    </source>
</reference>
<keyword evidence="1" id="KW-0175">Coiled coil</keyword>
<dbReference type="GO" id="GO:0003729">
    <property type="term" value="F:mRNA binding"/>
    <property type="evidence" value="ECO:0007669"/>
    <property type="project" value="TreeGrafter"/>
</dbReference>
<accession>G0U7B7</accession>
<evidence type="ECO:0008006" key="4">
    <source>
        <dbReference type="Google" id="ProtNLM"/>
    </source>
</evidence>
<feature type="compositionally biased region" description="Basic and acidic residues" evidence="2">
    <location>
        <begin position="741"/>
        <end position="760"/>
    </location>
</feature>
<evidence type="ECO:0000313" key="3">
    <source>
        <dbReference type="EMBL" id="CCC51775.1"/>
    </source>
</evidence>
<evidence type="ECO:0000256" key="1">
    <source>
        <dbReference type="SAM" id="Coils"/>
    </source>
</evidence>
<proteinExistence type="predicted"/>
<organism evidence="3">
    <name type="scientific">Trypanosoma vivax (strain Y486)</name>
    <dbReference type="NCBI Taxonomy" id="1055687"/>
    <lineage>
        <taxon>Eukaryota</taxon>
        <taxon>Discoba</taxon>
        <taxon>Euglenozoa</taxon>
        <taxon>Kinetoplastea</taxon>
        <taxon>Metakinetoplastina</taxon>
        <taxon>Trypanosomatida</taxon>
        <taxon>Trypanosomatidae</taxon>
        <taxon>Trypanosoma</taxon>
        <taxon>Duttonella</taxon>
    </lineage>
</organism>
<dbReference type="GO" id="GO:0043614">
    <property type="term" value="C:multi-eIF complex"/>
    <property type="evidence" value="ECO:0007669"/>
    <property type="project" value="TreeGrafter"/>
</dbReference>